<reference evidence="3" key="2">
    <citation type="submission" date="2020-09" db="EMBL/GenBank/DDBJ databases">
        <authorList>
            <person name="Sun Q."/>
            <person name="Zhou Y."/>
        </authorList>
    </citation>
    <scope>NUCLEOTIDE SEQUENCE</scope>
    <source>
        <strain evidence="3">CGMCC 1.15178</strain>
    </source>
</reference>
<protein>
    <recommendedName>
        <fullName evidence="2">NodB homology domain-containing protein</fullName>
    </recommendedName>
</protein>
<keyword evidence="1" id="KW-1133">Transmembrane helix</keyword>
<dbReference type="InterPro" id="IPR050248">
    <property type="entry name" value="Polysacc_deacetylase_ArnD"/>
</dbReference>
<dbReference type="InterPro" id="IPR002509">
    <property type="entry name" value="NODB_dom"/>
</dbReference>
<dbReference type="Pfam" id="PF01522">
    <property type="entry name" value="Polysacc_deac_1"/>
    <property type="match status" value="1"/>
</dbReference>
<feature type="transmembrane region" description="Helical" evidence="1">
    <location>
        <begin position="12"/>
        <end position="29"/>
    </location>
</feature>
<evidence type="ECO:0000313" key="4">
    <source>
        <dbReference type="Proteomes" id="UP000612456"/>
    </source>
</evidence>
<dbReference type="GO" id="GO:0005975">
    <property type="term" value="P:carbohydrate metabolic process"/>
    <property type="evidence" value="ECO:0007669"/>
    <property type="project" value="InterPro"/>
</dbReference>
<dbReference type="InterPro" id="IPR054467">
    <property type="entry name" value="YkoP-like_dom"/>
</dbReference>
<keyword evidence="1" id="KW-0812">Transmembrane</keyword>
<accession>A0A916Z2I3</accession>
<organism evidence="3 4">
    <name type="scientific">Paenibacillus nasutitermitis</name>
    <dbReference type="NCBI Taxonomy" id="1652958"/>
    <lineage>
        <taxon>Bacteria</taxon>
        <taxon>Bacillati</taxon>
        <taxon>Bacillota</taxon>
        <taxon>Bacilli</taxon>
        <taxon>Bacillales</taxon>
        <taxon>Paenibacillaceae</taxon>
        <taxon>Paenibacillus</taxon>
    </lineage>
</organism>
<name>A0A916Z2I3_9BACL</name>
<evidence type="ECO:0000313" key="3">
    <source>
        <dbReference type="EMBL" id="GGD73686.1"/>
    </source>
</evidence>
<dbReference type="AlphaFoldDB" id="A0A916Z2I3"/>
<sequence>MVGNRDMENFLLWGFYILTFYAFLPGLISRTFGFRVFKKGLANKEIALTFDDGPDPIYTPILLDLLKRYNAKATFFVVGIHAERHPELLKRMHDEGHIIGIHNYVHKSNWFMRPRTVTRQIHRTSELIRQATGVPSAYYRPPWGIVNLFDFSNMGHLQIILWSSLFGDWRKRVGAARLKKRLMKKLVPGEVILLHDCGATLGADLEAPANMLEALECYLEEGTHRGLRFVDISEMIAITDRNKNSRRELGWLKRATIACWMGWEKIFHFLFRVKSGGDDSIFHIRVVPYRGEPLKLSDGQIIKDKDEVIELHFDNSKLLRLMTEARSMMHVAIRLIREVEKGMPKLAAQIAGRQEFEHVQGLYGISMINRGAEQFGFSVLDLPKGLFDRMTRIYLKLLLLVLHPSGKRRVKDKGSKLTPRIIAMSMEEFWHRYGNGDDFTSKWSAAAGYEDKLQAPGRPAAVSHAVYDNGNAVRDFTP</sequence>
<dbReference type="SUPFAM" id="SSF88713">
    <property type="entry name" value="Glycoside hydrolase/deacetylase"/>
    <property type="match status" value="1"/>
</dbReference>
<dbReference type="Proteomes" id="UP000612456">
    <property type="component" value="Unassembled WGS sequence"/>
</dbReference>
<comment type="caution">
    <text evidence="3">The sequence shown here is derived from an EMBL/GenBank/DDBJ whole genome shotgun (WGS) entry which is preliminary data.</text>
</comment>
<keyword evidence="4" id="KW-1185">Reference proteome</keyword>
<keyword evidence="1" id="KW-0472">Membrane</keyword>
<reference evidence="3" key="1">
    <citation type="journal article" date="2014" name="Int. J. Syst. Evol. Microbiol.">
        <title>Complete genome sequence of Corynebacterium casei LMG S-19264T (=DSM 44701T), isolated from a smear-ripened cheese.</title>
        <authorList>
            <consortium name="US DOE Joint Genome Institute (JGI-PGF)"/>
            <person name="Walter F."/>
            <person name="Albersmeier A."/>
            <person name="Kalinowski J."/>
            <person name="Ruckert C."/>
        </authorList>
    </citation>
    <scope>NUCLEOTIDE SEQUENCE</scope>
    <source>
        <strain evidence="3">CGMCC 1.15178</strain>
    </source>
</reference>
<evidence type="ECO:0000259" key="2">
    <source>
        <dbReference type="PROSITE" id="PS51677"/>
    </source>
</evidence>
<evidence type="ECO:0000256" key="1">
    <source>
        <dbReference type="SAM" id="Phobius"/>
    </source>
</evidence>
<dbReference type="EMBL" id="BMHP01000002">
    <property type="protein sequence ID" value="GGD73686.1"/>
    <property type="molecule type" value="Genomic_DNA"/>
</dbReference>
<dbReference type="PROSITE" id="PS51677">
    <property type="entry name" value="NODB"/>
    <property type="match status" value="1"/>
</dbReference>
<dbReference type="Gene3D" id="3.20.20.370">
    <property type="entry name" value="Glycoside hydrolase/deacetylase"/>
    <property type="match status" value="1"/>
</dbReference>
<dbReference type="CDD" id="cd10959">
    <property type="entry name" value="CE4_NodB_like_3"/>
    <property type="match status" value="1"/>
</dbReference>
<dbReference type="GO" id="GO:0016810">
    <property type="term" value="F:hydrolase activity, acting on carbon-nitrogen (but not peptide) bonds"/>
    <property type="evidence" value="ECO:0007669"/>
    <property type="project" value="InterPro"/>
</dbReference>
<dbReference type="PANTHER" id="PTHR10587">
    <property type="entry name" value="GLYCOSYL TRANSFERASE-RELATED"/>
    <property type="match status" value="1"/>
</dbReference>
<dbReference type="Pfam" id="PF22790">
    <property type="entry name" value="YkoP"/>
    <property type="match status" value="1"/>
</dbReference>
<gene>
    <name evidence="3" type="ORF">GCM10010911_34430</name>
</gene>
<dbReference type="InterPro" id="IPR011330">
    <property type="entry name" value="Glyco_hydro/deAcase_b/a-brl"/>
</dbReference>
<proteinExistence type="predicted"/>
<feature type="domain" description="NodB homology" evidence="2">
    <location>
        <begin position="44"/>
        <end position="230"/>
    </location>
</feature>